<dbReference type="Proteomes" id="UP000664169">
    <property type="component" value="Unassembled WGS sequence"/>
</dbReference>
<dbReference type="OrthoDB" id="347435at2759"/>
<accession>A0A8H3I9N5</accession>
<protein>
    <submittedName>
        <fullName evidence="1">Uncharacterized protein</fullName>
    </submittedName>
</protein>
<keyword evidence="2" id="KW-1185">Reference proteome</keyword>
<gene>
    <name evidence="1" type="ORF">GOMPHAMPRED_006998</name>
</gene>
<proteinExistence type="predicted"/>
<dbReference type="PANTHER" id="PTHR10285">
    <property type="entry name" value="URIDINE KINASE"/>
    <property type="match status" value="1"/>
</dbReference>
<reference evidence="1" key="1">
    <citation type="submission" date="2021-03" db="EMBL/GenBank/DDBJ databases">
        <authorList>
            <person name="Tagirdzhanova G."/>
        </authorList>
    </citation>
    <scope>NUCLEOTIDE SEQUENCE</scope>
</reference>
<organism evidence="1 2">
    <name type="scientific">Gomphillus americanus</name>
    <dbReference type="NCBI Taxonomy" id="1940652"/>
    <lineage>
        <taxon>Eukaryota</taxon>
        <taxon>Fungi</taxon>
        <taxon>Dikarya</taxon>
        <taxon>Ascomycota</taxon>
        <taxon>Pezizomycotina</taxon>
        <taxon>Lecanoromycetes</taxon>
        <taxon>OSLEUM clade</taxon>
        <taxon>Ostropomycetidae</taxon>
        <taxon>Ostropales</taxon>
        <taxon>Graphidaceae</taxon>
        <taxon>Gomphilloideae</taxon>
        <taxon>Gomphillus</taxon>
    </lineage>
</organism>
<dbReference type="EMBL" id="CAJPDQ010000005">
    <property type="protein sequence ID" value="CAF9910208.1"/>
    <property type="molecule type" value="Genomic_DNA"/>
</dbReference>
<evidence type="ECO:0000313" key="1">
    <source>
        <dbReference type="EMBL" id="CAF9910208.1"/>
    </source>
</evidence>
<evidence type="ECO:0000313" key="2">
    <source>
        <dbReference type="Proteomes" id="UP000664169"/>
    </source>
</evidence>
<dbReference type="SUPFAM" id="SSF52540">
    <property type="entry name" value="P-loop containing nucleoside triphosphate hydrolases"/>
    <property type="match status" value="1"/>
</dbReference>
<sequence>MPTSGMLHHAIKFLRDEERISKYLVLNQGPYFLAIQGVQGSGKTTLAKDLAEILCSPPWSLPTIVLSIDDFYLTHEDQLTLAKQHPDNPLIQHRGQASTHDINLWRTTFESLRAGRHTAIPQYDKSRFDGQGDRVDESHWQHVNESKAIKVVIFEGWSVGFRALPQDEVRNKWEVACKSNGDATGAYKGQLGKNQLENILFVNEALKAEEEFYEYFSDFIQIDSEISNVYKWRLQQEHALRVSKGSSMADEAVKSFIDGYFPSYELYTEELRHATWRGINRTDWHARHVRLCIDDDRQAMNCIIDG</sequence>
<dbReference type="InterPro" id="IPR027417">
    <property type="entry name" value="P-loop_NTPase"/>
</dbReference>
<comment type="caution">
    <text evidence="1">The sequence shown here is derived from an EMBL/GenBank/DDBJ whole genome shotgun (WGS) entry which is preliminary data.</text>
</comment>
<dbReference type="AlphaFoldDB" id="A0A8H3I9N5"/>
<dbReference type="Gene3D" id="3.40.50.300">
    <property type="entry name" value="P-loop containing nucleotide triphosphate hydrolases"/>
    <property type="match status" value="1"/>
</dbReference>
<name>A0A8H3I9N5_9LECA</name>